<feature type="binding site" evidence="5">
    <location>
        <position position="154"/>
    </location>
    <ligand>
        <name>S-adenosyl-L-methionine</name>
        <dbReference type="ChEBI" id="CHEBI:59789"/>
    </ligand>
</feature>
<evidence type="ECO:0000256" key="6">
    <source>
        <dbReference type="SAM" id="MobiDB-lite"/>
    </source>
</evidence>
<proteinExistence type="inferred from homology"/>
<dbReference type="STRING" id="1408250.Q760_11820"/>
<dbReference type="InterPro" id="IPR040758">
    <property type="entry name" value="PrmC_N"/>
</dbReference>
<dbReference type="Pfam" id="PF05175">
    <property type="entry name" value="MTS"/>
    <property type="match status" value="1"/>
</dbReference>
<evidence type="ECO:0000313" key="9">
    <source>
        <dbReference type="EMBL" id="KGM02706.1"/>
    </source>
</evidence>
<evidence type="ECO:0000256" key="4">
    <source>
        <dbReference type="ARBA" id="ARBA00048391"/>
    </source>
</evidence>
<accession>A0A0A0BBJ4</accession>
<evidence type="ECO:0000256" key="5">
    <source>
        <dbReference type="HAMAP-Rule" id="MF_02126"/>
    </source>
</evidence>
<dbReference type="CDD" id="cd02440">
    <property type="entry name" value="AdoMet_MTases"/>
    <property type="match status" value="1"/>
</dbReference>
<evidence type="ECO:0000256" key="1">
    <source>
        <dbReference type="ARBA" id="ARBA00022603"/>
    </source>
</evidence>
<evidence type="ECO:0000259" key="7">
    <source>
        <dbReference type="Pfam" id="PF05175"/>
    </source>
</evidence>
<dbReference type="SUPFAM" id="SSF53335">
    <property type="entry name" value="S-adenosyl-L-methionine-dependent methyltransferases"/>
    <property type="match status" value="1"/>
</dbReference>
<evidence type="ECO:0000256" key="3">
    <source>
        <dbReference type="ARBA" id="ARBA00022691"/>
    </source>
</evidence>
<dbReference type="PROSITE" id="PS00092">
    <property type="entry name" value="N6_MTASE"/>
    <property type="match status" value="1"/>
</dbReference>
<dbReference type="GO" id="GO:0102559">
    <property type="term" value="F:peptide chain release factor N(5)-glutamine methyltransferase activity"/>
    <property type="evidence" value="ECO:0007669"/>
    <property type="project" value="UniProtKB-EC"/>
</dbReference>
<dbReference type="EMBL" id="AXNT01000038">
    <property type="protein sequence ID" value="KGM02706.1"/>
    <property type="molecule type" value="Genomic_DNA"/>
</dbReference>
<dbReference type="InterPro" id="IPR007848">
    <property type="entry name" value="Small_mtfrase_dom"/>
</dbReference>
<keyword evidence="1 5" id="KW-0489">Methyltransferase</keyword>
<comment type="catalytic activity">
    <reaction evidence="4 5">
        <text>L-glutaminyl-[peptide chain release factor] + S-adenosyl-L-methionine = N(5)-methyl-L-glutaminyl-[peptide chain release factor] + S-adenosyl-L-homocysteine + H(+)</text>
        <dbReference type="Rhea" id="RHEA:42896"/>
        <dbReference type="Rhea" id="RHEA-COMP:10271"/>
        <dbReference type="Rhea" id="RHEA-COMP:10272"/>
        <dbReference type="ChEBI" id="CHEBI:15378"/>
        <dbReference type="ChEBI" id="CHEBI:30011"/>
        <dbReference type="ChEBI" id="CHEBI:57856"/>
        <dbReference type="ChEBI" id="CHEBI:59789"/>
        <dbReference type="ChEBI" id="CHEBI:61891"/>
        <dbReference type="EC" id="2.1.1.297"/>
    </reaction>
</comment>
<dbReference type="NCBIfam" id="TIGR00536">
    <property type="entry name" value="hemK_fam"/>
    <property type="match status" value="1"/>
</dbReference>
<dbReference type="InterPro" id="IPR004556">
    <property type="entry name" value="HemK-like"/>
</dbReference>
<name>A0A0A0BBJ4_9CELL</name>
<gene>
    <name evidence="5" type="primary">prmC</name>
    <name evidence="9" type="ORF">Q760_11820</name>
</gene>
<keyword evidence="2 5" id="KW-0808">Transferase</keyword>
<reference evidence="9 10" key="1">
    <citation type="submission" date="2013-10" db="EMBL/GenBank/DDBJ databases">
        <authorList>
            <person name="Wang G."/>
            <person name="Zhuang W."/>
        </authorList>
    </citation>
    <scope>NUCLEOTIDE SEQUENCE [LARGE SCALE GENOMIC DNA]</scope>
    <source>
        <strain evidence="9 10">DSM 20118</strain>
    </source>
</reference>
<dbReference type="PANTHER" id="PTHR18895">
    <property type="entry name" value="HEMK METHYLTRANSFERASE"/>
    <property type="match status" value="1"/>
</dbReference>
<dbReference type="Gene3D" id="3.40.50.150">
    <property type="entry name" value="Vaccinia Virus protein VP39"/>
    <property type="match status" value="1"/>
</dbReference>
<dbReference type="HAMAP" id="MF_02126">
    <property type="entry name" value="RF_methyltr_PrmC"/>
    <property type="match status" value="1"/>
</dbReference>
<dbReference type="GO" id="GO:0003676">
    <property type="term" value="F:nucleic acid binding"/>
    <property type="evidence" value="ECO:0007669"/>
    <property type="project" value="InterPro"/>
</dbReference>
<dbReference type="PANTHER" id="PTHR18895:SF74">
    <property type="entry name" value="MTRF1L RELEASE FACTOR GLUTAMINE METHYLTRANSFERASE"/>
    <property type="match status" value="1"/>
</dbReference>
<comment type="function">
    <text evidence="5">Methylates the class 1 translation termination release factors RF1/PrfA and RF2/PrfB on the glutamine residue of the universally conserved GGQ motif.</text>
</comment>
<dbReference type="InterPro" id="IPR002052">
    <property type="entry name" value="DNA_methylase_N6_adenine_CS"/>
</dbReference>
<organism evidence="9 10">
    <name type="scientific">Cellulomonas cellasea DSM 20118</name>
    <dbReference type="NCBI Taxonomy" id="1408250"/>
    <lineage>
        <taxon>Bacteria</taxon>
        <taxon>Bacillati</taxon>
        <taxon>Actinomycetota</taxon>
        <taxon>Actinomycetes</taxon>
        <taxon>Micrococcales</taxon>
        <taxon>Cellulomonadaceae</taxon>
        <taxon>Cellulomonas</taxon>
    </lineage>
</organism>
<dbReference type="InterPro" id="IPR019874">
    <property type="entry name" value="RF_methyltr_PrmC"/>
</dbReference>
<dbReference type="EC" id="2.1.1.297" evidence="5"/>
<dbReference type="AlphaFoldDB" id="A0A0A0BBJ4"/>
<feature type="domain" description="Methyltransferase small" evidence="7">
    <location>
        <begin position="123"/>
        <end position="202"/>
    </location>
</feature>
<feature type="binding site" evidence="5">
    <location>
        <position position="198"/>
    </location>
    <ligand>
        <name>S-adenosyl-L-methionine</name>
        <dbReference type="ChEBI" id="CHEBI:59789"/>
    </ligand>
</feature>
<keyword evidence="10" id="KW-1185">Reference proteome</keyword>
<dbReference type="Gene3D" id="1.10.8.10">
    <property type="entry name" value="DNA helicase RuvA subunit, C-terminal domain"/>
    <property type="match status" value="1"/>
</dbReference>
<dbReference type="InterPro" id="IPR050320">
    <property type="entry name" value="N5-glutamine_MTase"/>
</dbReference>
<dbReference type="NCBIfam" id="TIGR03534">
    <property type="entry name" value="RF_mod_PrmC"/>
    <property type="match status" value="1"/>
</dbReference>
<evidence type="ECO:0000259" key="8">
    <source>
        <dbReference type="Pfam" id="PF17827"/>
    </source>
</evidence>
<dbReference type="GO" id="GO:0032259">
    <property type="term" value="P:methylation"/>
    <property type="evidence" value="ECO:0007669"/>
    <property type="project" value="UniProtKB-KW"/>
</dbReference>
<sequence>MSPTSLAAALRDAERTLAAAGIGSARVDAELLAAHLLRAASGEDVSRGEVQTAALLGRPAPDGYAELVGRRAAREPLQHLTGRAPFRGVELAVGPGVFVPRPETEQVAEQAVREAADVLARTGSALVVDLCTGSGAIAVAVAVEVPGAVVHAVELDAAAHAWAARNVEALAPGVHLHRGDARTALRALDGTVDVVVSNPPYVPPGAVPVDPEVARHDPAVALYGLGADGLEVPRGIVAAAARLLRPGGLLVMEHAEVQDAAARATVEATHAFTAVTTAADLTGRARMVLARRADPDRSDGMTPGPSVGDSQP</sequence>
<dbReference type="Proteomes" id="UP000029833">
    <property type="component" value="Unassembled WGS sequence"/>
</dbReference>
<comment type="caution">
    <text evidence="5">Lacks conserved residue(s) required for the propagation of feature annotation.</text>
</comment>
<protein>
    <recommendedName>
        <fullName evidence="5">Release factor glutamine methyltransferase</fullName>
        <shortName evidence="5">RF MTase</shortName>
        <ecNumber evidence="5">2.1.1.297</ecNumber>
    </recommendedName>
    <alternativeName>
        <fullName evidence="5">N5-glutamine methyltransferase PrmC</fullName>
    </alternativeName>
    <alternativeName>
        <fullName evidence="5">Protein-(glutamine-N5) MTase PrmC</fullName>
    </alternativeName>
    <alternativeName>
        <fullName evidence="5">Protein-glutamine N-methyltransferase PrmC</fullName>
    </alternativeName>
</protein>
<evidence type="ECO:0000256" key="2">
    <source>
        <dbReference type="ARBA" id="ARBA00022679"/>
    </source>
</evidence>
<dbReference type="Pfam" id="PF17827">
    <property type="entry name" value="PrmC_N"/>
    <property type="match status" value="1"/>
</dbReference>
<evidence type="ECO:0000313" key="10">
    <source>
        <dbReference type="Proteomes" id="UP000029833"/>
    </source>
</evidence>
<feature type="binding site" evidence="5">
    <location>
        <begin position="198"/>
        <end position="201"/>
    </location>
    <ligand>
        <name>substrate</name>
    </ligand>
</feature>
<keyword evidence="3 5" id="KW-0949">S-adenosyl-L-methionine</keyword>
<comment type="similarity">
    <text evidence="5">Belongs to the protein N5-glutamine methyltransferase family. PrmC subfamily.</text>
</comment>
<dbReference type="RefSeq" id="WP_034628002.1">
    <property type="nucleotide sequence ID" value="NZ_AXNT01000038.1"/>
</dbReference>
<feature type="domain" description="Release factor glutamine methyltransferase N-terminal" evidence="8">
    <location>
        <begin position="9"/>
        <end position="82"/>
    </location>
</feature>
<comment type="caution">
    <text evidence="9">The sequence shown here is derived from an EMBL/GenBank/DDBJ whole genome shotgun (WGS) entry which is preliminary data.</text>
</comment>
<dbReference type="InterPro" id="IPR029063">
    <property type="entry name" value="SAM-dependent_MTases_sf"/>
</dbReference>
<feature type="region of interest" description="Disordered" evidence="6">
    <location>
        <begin position="290"/>
        <end position="312"/>
    </location>
</feature>